<dbReference type="PANTHER" id="PTHR45527">
    <property type="entry name" value="NONRIBOSOMAL PEPTIDE SYNTHETASE"/>
    <property type="match status" value="1"/>
</dbReference>
<organism evidence="4 5">
    <name type="scientific">Streptomyces corchorusii</name>
    <name type="common">Streptomyces chibaensis</name>
    <dbReference type="NCBI Taxonomy" id="1903"/>
    <lineage>
        <taxon>Bacteria</taxon>
        <taxon>Bacillati</taxon>
        <taxon>Actinomycetota</taxon>
        <taxon>Actinomycetes</taxon>
        <taxon>Kitasatosporales</taxon>
        <taxon>Streptomycetaceae</taxon>
        <taxon>Streptomyces</taxon>
    </lineage>
</organism>
<sequence>MDTRALGARLAGVHGTRLWVEDLPVSSTGPLAERRRSLELGRPADTVRGVLLRWSDGVAELVLVARRDLLDRAALLRLSTGADPGQPAQPPPADVAVAVSGPPWGLGEEGPADPAAFRIALTGDAPGDERSWLTALAVTLHRYDPEQAPVIGTLRGAVTASPDGPLRSVETLPTDRPAFAGLLFDDAPGPGTYVPCLAPPFPLTVSVFQDGDGRWLRCDHLPGRVAPEMARQFVRHLAEVHRQVLRSPDRTVARTELLDEAERARVVALGRPAAGLVTTARTLHAAFRRIAAAAPDAEAVSDGTVRLTYRRLDERSDRLAGGLRARGVRDGDRVGVCLGRTADLVVTLLGVLKAGAAYVPTDPAYPAERLLHTARDAGLGVVVTDLTEFPAGSGAEAVSPDELIAAGEDGAPRSAVTPDDPAYVIYTSGSTGRPKGVVVPHRNPVALIDATRAEFALGPADVWTFFHSAAFDFSVWEIWGALLTGGRIVVVPYDVSREPDGFRDLLRAEGVTVLSQTPSAFAQLLDVDHTDLAVRLVVLGGEPLDARMLLPWFDRHPESRCRVINMFGITETTVHVTAQPLTRRLALAATRSVGTALPGWHLYVTDPDGRLLPPGVAGEIRVGGAGVALGYLGQEELTARRFVPDPFTGGRMYLSGDLGRLRPDGTLDHLGRLDNQVKVRGFRIELDEIRSVLLEDPRVRAAAVVVRRDDPADAATARIDAYVVLTGDGDTSAIQARAAGVLPAYMVPATVTALPALPLTANGKLDPSRLPEPVLTRAARPDAPPPADEGLTARLSAVWSKVLGVPVGPDDDFFELGGNSLFAIRIGTAMRAEGLPAVRLRDLYRRPTVRALLTALTAEEGSG</sequence>
<dbReference type="FunFam" id="3.40.50.980:FF:000001">
    <property type="entry name" value="Non-ribosomal peptide synthetase"/>
    <property type="match status" value="1"/>
</dbReference>
<evidence type="ECO:0000256" key="2">
    <source>
        <dbReference type="ARBA" id="ARBA00022553"/>
    </source>
</evidence>
<dbReference type="GO" id="GO:0044550">
    <property type="term" value="P:secondary metabolite biosynthetic process"/>
    <property type="evidence" value="ECO:0007669"/>
    <property type="project" value="TreeGrafter"/>
</dbReference>
<dbReference type="InterPro" id="IPR020806">
    <property type="entry name" value="PKS_PP-bd"/>
</dbReference>
<dbReference type="InterPro" id="IPR009081">
    <property type="entry name" value="PP-bd_ACP"/>
</dbReference>
<dbReference type="PANTHER" id="PTHR45527:SF1">
    <property type="entry name" value="FATTY ACID SYNTHASE"/>
    <property type="match status" value="1"/>
</dbReference>
<evidence type="ECO:0000313" key="5">
    <source>
        <dbReference type="Proteomes" id="UP000053398"/>
    </source>
</evidence>
<keyword evidence="5" id="KW-1185">Reference proteome</keyword>
<dbReference type="Gene3D" id="3.40.50.12780">
    <property type="entry name" value="N-terminal domain of ligase-like"/>
    <property type="match status" value="1"/>
</dbReference>
<dbReference type="PROSITE" id="PS00455">
    <property type="entry name" value="AMP_BINDING"/>
    <property type="match status" value="1"/>
</dbReference>
<dbReference type="GO" id="GO:0005829">
    <property type="term" value="C:cytosol"/>
    <property type="evidence" value="ECO:0007669"/>
    <property type="project" value="TreeGrafter"/>
</dbReference>
<dbReference type="InterPro" id="IPR010071">
    <property type="entry name" value="AA_adenyl_dom"/>
</dbReference>
<name>A0A101PVW0_STRCK</name>
<dbReference type="SMART" id="SM00823">
    <property type="entry name" value="PKS_PP"/>
    <property type="match status" value="1"/>
</dbReference>
<dbReference type="InterPro" id="IPR036736">
    <property type="entry name" value="ACP-like_sf"/>
</dbReference>
<proteinExistence type="predicted"/>
<evidence type="ECO:0000259" key="3">
    <source>
        <dbReference type="PROSITE" id="PS50075"/>
    </source>
</evidence>
<dbReference type="RefSeq" id="WP_059265667.1">
    <property type="nucleotide sequence ID" value="NZ_KQ948365.1"/>
</dbReference>
<dbReference type="InterPro" id="IPR025110">
    <property type="entry name" value="AMP-bd_C"/>
</dbReference>
<evidence type="ECO:0000313" key="4">
    <source>
        <dbReference type="EMBL" id="KUN18675.1"/>
    </source>
</evidence>
<dbReference type="GO" id="GO:0017000">
    <property type="term" value="P:antibiotic biosynthetic process"/>
    <property type="evidence" value="ECO:0007669"/>
    <property type="project" value="UniProtKB-ARBA"/>
</dbReference>
<evidence type="ECO:0000256" key="1">
    <source>
        <dbReference type="ARBA" id="ARBA00022450"/>
    </source>
</evidence>
<dbReference type="GO" id="GO:0031177">
    <property type="term" value="F:phosphopantetheine binding"/>
    <property type="evidence" value="ECO:0007669"/>
    <property type="project" value="InterPro"/>
</dbReference>
<dbReference type="NCBIfam" id="TIGR01733">
    <property type="entry name" value="AA-adenyl-dom"/>
    <property type="match status" value="1"/>
</dbReference>
<dbReference type="EMBL" id="LMWP01000042">
    <property type="protein sequence ID" value="KUN18675.1"/>
    <property type="molecule type" value="Genomic_DNA"/>
</dbReference>
<dbReference type="Pfam" id="PF00550">
    <property type="entry name" value="PP-binding"/>
    <property type="match status" value="1"/>
</dbReference>
<dbReference type="Gene3D" id="1.10.1200.10">
    <property type="entry name" value="ACP-like"/>
    <property type="match status" value="1"/>
</dbReference>
<accession>A0A101PVW0</accession>
<feature type="domain" description="Carrier" evidence="3">
    <location>
        <begin position="786"/>
        <end position="860"/>
    </location>
</feature>
<dbReference type="InterPro" id="IPR042099">
    <property type="entry name" value="ANL_N_sf"/>
</dbReference>
<dbReference type="SUPFAM" id="SSF56801">
    <property type="entry name" value="Acetyl-CoA synthetase-like"/>
    <property type="match status" value="1"/>
</dbReference>
<dbReference type="PROSITE" id="PS50075">
    <property type="entry name" value="CARRIER"/>
    <property type="match status" value="1"/>
</dbReference>
<dbReference type="Pfam" id="PF00501">
    <property type="entry name" value="AMP-binding"/>
    <property type="match status" value="1"/>
</dbReference>
<protein>
    <submittedName>
        <fullName evidence="4">Peptide synthetase</fullName>
    </submittedName>
</protein>
<dbReference type="PRINTS" id="PR00154">
    <property type="entry name" value="AMPBINDING"/>
</dbReference>
<dbReference type="Pfam" id="PF13193">
    <property type="entry name" value="AMP-binding_C"/>
    <property type="match status" value="1"/>
</dbReference>
<keyword evidence="1" id="KW-0596">Phosphopantetheine</keyword>
<comment type="caution">
    <text evidence="4">The sequence shown here is derived from an EMBL/GenBank/DDBJ whole genome shotgun (WGS) entry which is preliminary data.</text>
</comment>
<dbReference type="AlphaFoldDB" id="A0A101PVW0"/>
<gene>
    <name evidence="4" type="ORF">AQJ11_33320</name>
</gene>
<keyword evidence="2" id="KW-0597">Phosphoprotein</keyword>
<dbReference type="Gene3D" id="3.30.559.30">
    <property type="entry name" value="Nonribosomal peptide synthetase, condensation domain"/>
    <property type="match status" value="1"/>
</dbReference>
<dbReference type="GO" id="GO:0043041">
    <property type="term" value="P:amino acid activation for nonribosomal peptide biosynthetic process"/>
    <property type="evidence" value="ECO:0007669"/>
    <property type="project" value="TreeGrafter"/>
</dbReference>
<reference evidence="4 5" key="1">
    <citation type="submission" date="2015-10" db="EMBL/GenBank/DDBJ databases">
        <title>Draft genome sequence of Streptomyces corchorusii DSM 40340, type strain for the species Streptomyces corchorusii.</title>
        <authorList>
            <person name="Ruckert C."/>
            <person name="Winkler A."/>
            <person name="Kalinowski J."/>
            <person name="Kampfer P."/>
            <person name="Glaeser S."/>
        </authorList>
    </citation>
    <scope>NUCLEOTIDE SEQUENCE [LARGE SCALE GENOMIC DNA]</scope>
    <source>
        <strain evidence="4 5">DSM 40340</strain>
    </source>
</reference>
<dbReference type="InterPro" id="IPR020459">
    <property type="entry name" value="AMP-binding"/>
</dbReference>
<dbReference type="SUPFAM" id="SSF47336">
    <property type="entry name" value="ACP-like"/>
    <property type="match status" value="1"/>
</dbReference>
<dbReference type="Proteomes" id="UP000053398">
    <property type="component" value="Unassembled WGS sequence"/>
</dbReference>
<dbReference type="InterPro" id="IPR000873">
    <property type="entry name" value="AMP-dep_synth/lig_dom"/>
</dbReference>
<dbReference type="Gene3D" id="3.30.300.30">
    <property type="match status" value="1"/>
</dbReference>
<dbReference type="InterPro" id="IPR020845">
    <property type="entry name" value="AMP-binding_CS"/>
</dbReference>
<dbReference type="InterPro" id="IPR045851">
    <property type="entry name" value="AMP-bd_C_sf"/>
</dbReference>
<dbReference type="FunFam" id="3.40.50.12780:FF:000012">
    <property type="entry name" value="Non-ribosomal peptide synthetase"/>
    <property type="match status" value="1"/>
</dbReference>